<dbReference type="SMART" id="SM01117">
    <property type="entry name" value="Cyt-b5"/>
    <property type="match status" value="1"/>
</dbReference>
<dbReference type="Gene3D" id="3.10.120.10">
    <property type="entry name" value="Cytochrome b5-like heme/steroid binding domain"/>
    <property type="match status" value="1"/>
</dbReference>
<proteinExistence type="inferred from homology"/>
<feature type="domain" description="Cytochrome b5 heme-binding" evidence="9">
    <location>
        <begin position="100"/>
        <end position="165"/>
    </location>
</feature>
<comment type="similarity">
    <text evidence="6">Belongs to the Mediator complex subunit 19 family.</text>
</comment>
<feature type="transmembrane region" description="Helical" evidence="8">
    <location>
        <begin position="12"/>
        <end position="35"/>
    </location>
</feature>
<dbReference type="GO" id="GO:0006357">
    <property type="term" value="P:regulation of transcription by RNA polymerase II"/>
    <property type="evidence" value="ECO:0007669"/>
    <property type="project" value="InterPro"/>
</dbReference>
<gene>
    <name evidence="6" type="primary">MED19</name>
    <name evidence="10" type="ORF">WR25_05766</name>
</gene>
<comment type="caution">
    <text evidence="10">The sequence shown here is derived from an EMBL/GenBank/DDBJ whole genome shotgun (WGS) entry which is preliminary data.</text>
</comment>
<evidence type="ECO:0000256" key="1">
    <source>
        <dbReference type="ARBA" id="ARBA00004123"/>
    </source>
</evidence>
<organism evidence="10 11">
    <name type="scientific">Diploscapter pachys</name>
    <dbReference type="NCBI Taxonomy" id="2018661"/>
    <lineage>
        <taxon>Eukaryota</taxon>
        <taxon>Metazoa</taxon>
        <taxon>Ecdysozoa</taxon>
        <taxon>Nematoda</taxon>
        <taxon>Chromadorea</taxon>
        <taxon>Rhabditida</taxon>
        <taxon>Rhabditina</taxon>
        <taxon>Rhabditomorpha</taxon>
        <taxon>Rhabditoidea</taxon>
        <taxon>Rhabditidae</taxon>
        <taxon>Diploscapter</taxon>
    </lineage>
</organism>
<dbReference type="EMBL" id="LIAE01006266">
    <property type="protein sequence ID" value="PAV92100.1"/>
    <property type="molecule type" value="Genomic_DNA"/>
</dbReference>
<reference evidence="10 11" key="1">
    <citation type="journal article" date="2017" name="Curr. Biol.">
        <title>Genome architecture and evolution of a unichromosomal asexual nematode.</title>
        <authorList>
            <person name="Fradin H."/>
            <person name="Zegar C."/>
            <person name="Gutwein M."/>
            <person name="Lucas J."/>
            <person name="Kovtun M."/>
            <person name="Corcoran D."/>
            <person name="Baugh L.R."/>
            <person name="Kiontke K."/>
            <person name="Gunsalus K."/>
            <person name="Fitch D.H."/>
            <person name="Piano F."/>
        </authorList>
    </citation>
    <scope>NUCLEOTIDE SEQUENCE [LARGE SCALE GENOMIC DNA]</scope>
    <source>
        <strain evidence="10">PF1309</strain>
    </source>
</reference>
<dbReference type="SUPFAM" id="SSF55856">
    <property type="entry name" value="Cytochrome b5-like heme/steroid binding domain"/>
    <property type="match status" value="1"/>
</dbReference>
<keyword evidence="8" id="KW-0472">Membrane</keyword>
<feature type="region of interest" description="Disordered" evidence="7">
    <location>
        <begin position="437"/>
        <end position="496"/>
    </location>
</feature>
<name>A0A2A2M0Z3_9BILA</name>
<dbReference type="InterPro" id="IPR050577">
    <property type="entry name" value="MAPR/NEUFC/NENF-like"/>
</dbReference>
<keyword evidence="4 6" id="KW-0539">Nucleus</keyword>
<comment type="function">
    <text evidence="6">Component of the Mediator complex, a coactivator involved in the regulated transcription of nearly all RNA polymerase II-dependent genes. Mediator functions as a bridge to convey information from gene-specific regulatory proteins to the basal RNA polymerase II transcription machinery. Mediator is recruited to promoters by direct interactions with regulatory proteins and serves as a scaffold for the assembly of a functional preinitiation complex with RNA polymerase II and the general transcription factors.</text>
</comment>
<dbReference type="Proteomes" id="UP000218231">
    <property type="component" value="Unassembled WGS sequence"/>
</dbReference>
<evidence type="ECO:0000256" key="7">
    <source>
        <dbReference type="SAM" id="MobiDB-lite"/>
    </source>
</evidence>
<dbReference type="AlphaFoldDB" id="A0A2A2M0Z3"/>
<comment type="subcellular location">
    <subcellularLocation>
        <location evidence="1 6">Nucleus</location>
    </subcellularLocation>
</comment>
<evidence type="ECO:0000256" key="5">
    <source>
        <dbReference type="ARBA" id="ARBA00038357"/>
    </source>
</evidence>
<evidence type="ECO:0000313" key="10">
    <source>
        <dbReference type="EMBL" id="PAV92100.1"/>
    </source>
</evidence>
<dbReference type="GO" id="GO:0016592">
    <property type="term" value="C:mediator complex"/>
    <property type="evidence" value="ECO:0007669"/>
    <property type="project" value="InterPro"/>
</dbReference>
<comment type="subunit">
    <text evidence="6">Component of the Mediator complex.</text>
</comment>
<dbReference type="InterPro" id="IPR019403">
    <property type="entry name" value="Mediator_Med19_met"/>
</dbReference>
<dbReference type="STRING" id="2018661.A0A2A2M0Z3"/>
<evidence type="ECO:0000256" key="8">
    <source>
        <dbReference type="SAM" id="Phobius"/>
    </source>
</evidence>
<comment type="similarity">
    <text evidence="5">Belongs to the cytochrome b5 family. MAPR subfamily.</text>
</comment>
<dbReference type="GO" id="GO:0003712">
    <property type="term" value="F:transcription coregulator activity"/>
    <property type="evidence" value="ECO:0007669"/>
    <property type="project" value="InterPro"/>
</dbReference>
<evidence type="ECO:0000256" key="2">
    <source>
        <dbReference type="ARBA" id="ARBA00023015"/>
    </source>
</evidence>
<dbReference type="PANTHER" id="PTHR10281">
    <property type="entry name" value="MEMBRANE-ASSOCIATED PROGESTERONE RECEPTOR COMPONENT-RELATED"/>
    <property type="match status" value="1"/>
</dbReference>
<dbReference type="GO" id="GO:0012505">
    <property type="term" value="C:endomembrane system"/>
    <property type="evidence" value="ECO:0007669"/>
    <property type="project" value="TreeGrafter"/>
</dbReference>
<dbReference type="OrthoDB" id="10257697at2759"/>
<feature type="compositionally biased region" description="Basic residues" evidence="7">
    <location>
        <begin position="469"/>
        <end position="488"/>
    </location>
</feature>
<evidence type="ECO:0000259" key="9">
    <source>
        <dbReference type="SMART" id="SM01117"/>
    </source>
</evidence>
<keyword evidence="3 6" id="KW-0804">Transcription</keyword>
<evidence type="ECO:0000256" key="3">
    <source>
        <dbReference type="ARBA" id="ARBA00023163"/>
    </source>
</evidence>
<sequence>MPQRDKRSWAPTLYTTGLIYIAVQVAILSFLSSYYNFGIFNATSWALNALDECEYTHEKLEWLREMWMDAKDKMKLPERKIEEMKAIEAEVPIADGKQILTLEQLGLFDGTRDSKPIYLAILGRVYDVDKGKKHYGKGGGYHFFAGIRDWVSFYEKDYILVGVVTGKYYDSKGKPTAELERVLARIEQANEFRKMKTAEAEVFPPCNSEWHHKNGGRVWCSNKSGGVQREWVGVPRILLDTKTKQKRCACVKNFGPGLSGVEAVQKSTNRGDLDHPHLKILFFSSMGDSPLNAGASSSGQTTGSLRTKISLKAGAATPSYTVVSPFYCMKQEVPPKSNVLGSTDLLGAYDLSSVYSRFCSTKKMREDLASFLPHIYGNFNFAQGQDTSSLRTLYEKPPITGKEISNVSPNHMNAFRLNVGSVDERYRYLFDKRPEGENGLTMEQEKRETTGGRYKHSLDSLEGDEVERKRHKAERKEKKKKKEKRKKDKTKDDIHK</sequence>
<accession>A0A2A2M0Z3</accession>
<evidence type="ECO:0000256" key="4">
    <source>
        <dbReference type="ARBA" id="ARBA00023242"/>
    </source>
</evidence>
<dbReference type="PANTHER" id="PTHR10281:SF4">
    <property type="entry name" value="NEUFERRICIN"/>
    <property type="match status" value="1"/>
</dbReference>
<keyword evidence="8" id="KW-1133">Transmembrane helix</keyword>
<dbReference type="InterPro" id="IPR001199">
    <property type="entry name" value="Cyt_B5-like_heme/steroid-bd"/>
</dbReference>
<evidence type="ECO:0000256" key="6">
    <source>
        <dbReference type="RuleBase" id="RU364151"/>
    </source>
</evidence>
<dbReference type="Pfam" id="PF10278">
    <property type="entry name" value="Med19"/>
    <property type="match status" value="1"/>
</dbReference>
<keyword evidence="6" id="KW-0010">Activator</keyword>
<keyword evidence="11" id="KW-1185">Reference proteome</keyword>
<keyword evidence="2 6" id="KW-0805">Transcription regulation</keyword>
<evidence type="ECO:0000313" key="11">
    <source>
        <dbReference type="Proteomes" id="UP000218231"/>
    </source>
</evidence>
<keyword evidence="8" id="KW-0812">Transmembrane</keyword>
<protein>
    <recommendedName>
        <fullName evidence="6">Mediator of RNA polymerase II transcription subunit 19</fullName>
    </recommendedName>
    <alternativeName>
        <fullName evidence="6">Mediator complex subunit 19</fullName>
    </alternativeName>
</protein>
<dbReference type="InterPro" id="IPR036400">
    <property type="entry name" value="Cyt_B5-like_heme/steroid_sf"/>
</dbReference>
<dbReference type="GO" id="GO:0016020">
    <property type="term" value="C:membrane"/>
    <property type="evidence" value="ECO:0007669"/>
    <property type="project" value="TreeGrafter"/>
</dbReference>